<name>A0A834EE08_9CHIR</name>
<comment type="caution">
    <text evidence="1">The sequence shown here is derived from an EMBL/GenBank/DDBJ whole genome shotgun (WGS) entry which is preliminary data.</text>
</comment>
<dbReference type="EMBL" id="JABVXQ010000004">
    <property type="protein sequence ID" value="KAF6113331.1"/>
    <property type="molecule type" value="Genomic_DNA"/>
</dbReference>
<evidence type="ECO:0000313" key="2">
    <source>
        <dbReference type="Proteomes" id="UP000664940"/>
    </source>
</evidence>
<sequence>MTCAKCNHGFCWRCLKPWKPSHKDYYNCSAMVSKAARQEKRFQDYNERCTFHHQARVRRGRDGSVGRSEGGWVRSRWGHVCTCSAEPLSSVQEFAVNLWNRVSALHEVPPPKSFTFLSNACRGLEQARKVVVGGGGDRWSKGV</sequence>
<organism evidence="1 2">
    <name type="scientific">Phyllostomus discolor</name>
    <name type="common">pale spear-nosed bat</name>
    <dbReference type="NCBI Taxonomy" id="89673"/>
    <lineage>
        <taxon>Eukaryota</taxon>
        <taxon>Metazoa</taxon>
        <taxon>Chordata</taxon>
        <taxon>Craniata</taxon>
        <taxon>Vertebrata</taxon>
        <taxon>Euteleostomi</taxon>
        <taxon>Mammalia</taxon>
        <taxon>Eutheria</taxon>
        <taxon>Laurasiatheria</taxon>
        <taxon>Chiroptera</taxon>
        <taxon>Yangochiroptera</taxon>
        <taxon>Phyllostomidae</taxon>
        <taxon>Phyllostominae</taxon>
        <taxon>Phyllostomus</taxon>
    </lineage>
</organism>
<gene>
    <name evidence="1" type="ORF">HJG60_003474</name>
</gene>
<dbReference type="InterPro" id="IPR045093">
    <property type="entry name" value="Cullin"/>
</dbReference>
<protein>
    <submittedName>
        <fullName evidence="1">Uncharacterized protein</fullName>
    </submittedName>
</protein>
<dbReference type="SUPFAM" id="SSF57850">
    <property type="entry name" value="RING/U-box"/>
    <property type="match status" value="1"/>
</dbReference>
<reference evidence="1 2" key="1">
    <citation type="journal article" date="2020" name="Nature">
        <title>Six reference-quality genomes reveal evolution of bat adaptations.</title>
        <authorList>
            <person name="Jebb D."/>
            <person name="Huang Z."/>
            <person name="Pippel M."/>
            <person name="Hughes G.M."/>
            <person name="Lavrichenko K."/>
            <person name="Devanna P."/>
            <person name="Winkler S."/>
            <person name="Jermiin L.S."/>
            <person name="Skirmuntt E.C."/>
            <person name="Katzourakis A."/>
            <person name="Burkitt-Gray L."/>
            <person name="Ray D.A."/>
            <person name="Sullivan K.A.M."/>
            <person name="Roscito J.G."/>
            <person name="Kirilenko B.M."/>
            <person name="Davalos L.M."/>
            <person name="Corthals A.P."/>
            <person name="Power M.L."/>
            <person name="Jones G."/>
            <person name="Ransome R.D."/>
            <person name="Dechmann D.K.N."/>
            <person name="Locatelli A.G."/>
            <person name="Puechmaille S.J."/>
            <person name="Fedrigo O."/>
            <person name="Jarvis E.D."/>
            <person name="Hiller M."/>
            <person name="Vernes S.C."/>
            <person name="Myers E.W."/>
            <person name="Teeling E.C."/>
        </authorList>
    </citation>
    <scope>NUCLEOTIDE SEQUENCE [LARGE SCALE GENOMIC DNA]</scope>
    <source>
        <strain evidence="1">Bat1K_MPI-CBG_1</strain>
    </source>
</reference>
<dbReference type="PANTHER" id="PTHR22771">
    <property type="entry name" value="CULLIN AND GALACTOSE-BINDING DOMAIN-CONTAINING"/>
    <property type="match status" value="1"/>
</dbReference>
<proteinExistence type="predicted"/>
<dbReference type="PANTHER" id="PTHR22771:SF4">
    <property type="entry name" value="CULLIN 7-RELATED"/>
    <property type="match status" value="1"/>
</dbReference>
<dbReference type="AlphaFoldDB" id="A0A834EE08"/>
<dbReference type="Gene3D" id="1.20.120.1750">
    <property type="match status" value="1"/>
</dbReference>
<dbReference type="Proteomes" id="UP000664940">
    <property type="component" value="Unassembled WGS sequence"/>
</dbReference>
<accession>A0A834EE08</accession>
<evidence type="ECO:0000313" key="1">
    <source>
        <dbReference type="EMBL" id="KAF6113331.1"/>
    </source>
</evidence>